<dbReference type="Pfam" id="PF10704">
    <property type="entry name" value="DUF2508"/>
    <property type="match status" value="1"/>
</dbReference>
<evidence type="ECO:0000313" key="2">
    <source>
        <dbReference type="Proteomes" id="UP001469365"/>
    </source>
</evidence>
<comment type="caution">
    <text evidence="1">The sequence shown here is derived from an EMBL/GenBank/DDBJ whole genome shotgun (WGS) entry which is preliminary data.</text>
</comment>
<dbReference type="RefSeq" id="WP_341417946.1">
    <property type="nucleotide sequence ID" value="NZ_JBBPCC010000016.1"/>
</dbReference>
<protein>
    <submittedName>
        <fullName evidence="1">DUF2508 family protein</fullName>
    </submittedName>
</protein>
<sequence>MGWRWWKSRRMDKQAETVFIERVRLVQEITKAHMEWEVAQKRFEYALGKEQIDYAVYALEAAEKRFEMLIKLAKDSQVSLSEVSASYAMEETR</sequence>
<accession>A0ABU9DSU0</accession>
<dbReference type="Proteomes" id="UP001469365">
    <property type="component" value="Unassembled WGS sequence"/>
</dbReference>
<keyword evidence="2" id="KW-1185">Reference proteome</keyword>
<dbReference type="EMBL" id="JBBPCC010000016">
    <property type="protein sequence ID" value="MEK8130813.1"/>
    <property type="molecule type" value="Genomic_DNA"/>
</dbReference>
<reference evidence="1 2" key="1">
    <citation type="submission" date="2024-04" db="EMBL/GenBank/DDBJ databases">
        <title>draft genome sequnece of Paenibacillus filicis.</title>
        <authorList>
            <person name="Kim D.-U."/>
        </authorList>
    </citation>
    <scope>NUCLEOTIDE SEQUENCE [LARGE SCALE GENOMIC DNA]</scope>
    <source>
        <strain evidence="1 2">KACC14197</strain>
    </source>
</reference>
<gene>
    <name evidence="1" type="ORF">WMW72_23175</name>
</gene>
<dbReference type="InterPro" id="IPR019644">
    <property type="entry name" value="DUF2508"/>
</dbReference>
<proteinExistence type="predicted"/>
<organism evidence="1 2">
    <name type="scientific">Paenibacillus filicis</name>
    <dbReference type="NCBI Taxonomy" id="669464"/>
    <lineage>
        <taxon>Bacteria</taxon>
        <taxon>Bacillati</taxon>
        <taxon>Bacillota</taxon>
        <taxon>Bacilli</taxon>
        <taxon>Bacillales</taxon>
        <taxon>Paenibacillaceae</taxon>
        <taxon>Paenibacillus</taxon>
    </lineage>
</organism>
<name>A0ABU9DSU0_9BACL</name>
<evidence type="ECO:0000313" key="1">
    <source>
        <dbReference type="EMBL" id="MEK8130813.1"/>
    </source>
</evidence>